<dbReference type="AlphaFoldDB" id="A0A150J4L2"/>
<reference evidence="1 2" key="1">
    <citation type="journal article" date="2016" name="ISME J.">
        <title>Chasing the elusive Euryarchaeota class WSA2: genomes reveal a uniquely fastidious methyl-reducing methanogen.</title>
        <authorList>
            <person name="Nobu M.K."/>
            <person name="Narihiro T."/>
            <person name="Kuroda K."/>
            <person name="Mei R."/>
            <person name="Liu W.T."/>
        </authorList>
    </citation>
    <scope>NUCLEOTIDE SEQUENCE [LARGE SCALE GENOMIC DNA]</scope>
    <source>
        <strain evidence="1">U1lsi0528_Bin089</strain>
    </source>
</reference>
<name>A0A150J4L2_9EURY</name>
<sequence>MKKLYTILISLLFVVSVFGIASAFALLFTATPNNVAVGELITVYYPSESQTPPDDPTIEASGTLVKGGAYKVSGPTKTGNNFVYTYRAKQPGTIYFKFGNEYRTNDVSITPKPHPMKAFMDILGFGKKK</sequence>
<comment type="caution">
    <text evidence="1">The sequence shown here is derived from an EMBL/GenBank/DDBJ whole genome shotgun (WGS) entry which is preliminary data.</text>
</comment>
<gene>
    <name evidence="1" type="ORF">AMQ74_00838</name>
</gene>
<dbReference type="EMBL" id="LNGD01000039">
    <property type="protein sequence ID" value="KYC52160.1"/>
    <property type="molecule type" value="Genomic_DNA"/>
</dbReference>
<protein>
    <submittedName>
        <fullName evidence="1">Uncharacterized protein</fullName>
    </submittedName>
</protein>
<organism evidence="1 2">
    <name type="scientific">Candidatus Methanofastidiosum methylothiophilum</name>
    <dbReference type="NCBI Taxonomy" id="1705564"/>
    <lineage>
        <taxon>Archaea</taxon>
        <taxon>Methanobacteriati</taxon>
        <taxon>Methanobacteriota</taxon>
        <taxon>Stenosarchaea group</taxon>
        <taxon>Candidatus Methanofastidiosia</taxon>
        <taxon>Candidatus Methanofastidiosales</taxon>
        <taxon>Candidatus Methanofastidiosaceae</taxon>
        <taxon>Candidatus Methanofastidiosum</taxon>
    </lineage>
</organism>
<evidence type="ECO:0000313" key="2">
    <source>
        <dbReference type="Proteomes" id="UP000075578"/>
    </source>
</evidence>
<proteinExistence type="predicted"/>
<accession>A0A150J4L2</accession>
<evidence type="ECO:0000313" key="1">
    <source>
        <dbReference type="EMBL" id="KYC52160.1"/>
    </source>
</evidence>
<dbReference type="Proteomes" id="UP000075578">
    <property type="component" value="Unassembled WGS sequence"/>
</dbReference>